<feature type="domain" description="NADH:quinone oxidoreductase/Mrp antiporter transmembrane" evidence="12">
    <location>
        <begin position="123"/>
        <end position="413"/>
    </location>
</feature>
<evidence type="ECO:0000256" key="2">
    <source>
        <dbReference type="ARBA" id="ARBA00008483"/>
    </source>
</evidence>
<dbReference type="AlphaFoldDB" id="A0A4R6BZL7"/>
<dbReference type="RefSeq" id="WP_133451954.1">
    <property type="nucleotide sequence ID" value="NZ_SCWF01000007.1"/>
</dbReference>
<evidence type="ECO:0000256" key="5">
    <source>
        <dbReference type="ARBA" id="ARBA00022475"/>
    </source>
</evidence>
<dbReference type="InterPro" id="IPR001516">
    <property type="entry name" value="Proton_antipo_N"/>
</dbReference>
<reference evidence="16 17" key="1">
    <citation type="submission" date="2019-01" db="EMBL/GenBank/DDBJ databases">
        <title>Draft genome sequences of the type strains of six Macrococcus species.</title>
        <authorList>
            <person name="Mazhar S."/>
            <person name="Altermann E."/>
            <person name="Hill C."/>
            <person name="Mcauliffe O."/>
        </authorList>
    </citation>
    <scope>NUCLEOTIDE SEQUENCE [LARGE SCALE GENOMIC DNA]</scope>
    <source>
        <strain evidence="16 17">ATCC 51825</strain>
    </source>
</reference>
<keyword evidence="4" id="KW-0050">Antiport</keyword>
<keyword evidence="17" id="KW-1185">Reference proteome</keyword>
<dbReference type="GO" id="GO:0006811">
    <property type="term" value="P:monoatomic ion transport"/>
    <property type="evidence" value="ECO:0007669"/>
    <property type="project" value="UniProtKB-KW"/>
</dbReference>
<feature type="domain" description="MrpA C-terminal/MbhE" evidence="15">
    <location>
        <begin position="692"/>
        <end position="772"/>
    </location>
</feature>
<feature type="transmembrane region" description="Helical" evidence="11">
    <location>
        <begin position="322"/>
        <end position="344"/>
    </location>
</feature>
<comment type="caution">
    <text evidence="16">The sequence shown here is derived from an EMBL/GenBank/DDBJ whole genome shotgun (WGS) entry which is preliminary data.</text>
</comment>
<keyword evidence="6 10" id="KW-0812">Transmembrane</keyword>
<evidence type="ECO:0000259" key="15">
    <source>
        <dbReference type="Pfam" id="PF20501"/>
    </source>
</evidence>
<accession>A0A4R6BZL7</accession>
<feature type="transmembrane region" description="Helical" evidence="11">
    <location>
        <begin position="609"/>
        <end position="627"/>
    </location>
</feature>
<proteinExistence type="inferred from homology"/>
<evidence type="ECO:0000256" key="8">
    <source>
        <dbReference type="ARBA" id="ARBA00023065"/>
    </source>
</evidence>
<dbReference type="InterPro" id="IPR050616">
    <property type="entry name" value="CPA3_Na-H_Antiporter_A"/>
</dbReference>
<feature type="transmembrane region" description="Helical" evidence="11">
    <location>
        <begin position="201"/>
        <end position="219"/>
    </location>
</feature>
<dbReference type="PANTHER" id="PTHR43373">
    <property type="entry name" value="NA(+)/H(+) ANTIPORTER SUBUNIT"/>
    <property type="match status" value="1"/>
</dbReference>
<feature type="transmembrane region" description="Helical" evidence="11">
    <location>
        <begin position="461"/>
        <end position="486"/>
    </location>
</feature>
<feature type="transmembrane region" description="Helical" evidence="11">
    <location>
        <begin position="266"/>
        <end position="287"/>
    </location>
</feature>
<keyword evidence="3" id="KW-0813">Transport</keyword>
<feature type="transmembrane region" description="Helical" evidence="11">
    <location>
        <begin position="659"/>
        <end position="680"/>
    </location>
</feature>
<evidence type="ECO:0000256" key="1">
    <source>
        <dbReference type="ARBA" id="ARBA00004651"/>
    </source>
</evidence>
<gene>
    <name evidence="16" type="ORF">ERX55_07480</name>
</gene>
<keyword evidence="8" id="KW-0406">Ion transport</keyword>
<dbReference type="InterPro" id="IPR001750">
    <property type="entry name" value="ND/Mrp_TM"/>
</dbReference>
<dbReference type="InterPro" id="IPR046806">
    <property type="entry name" value="MrpA_C/MbhE"/>
</dbReference>
<feature type="transmembrane region" description="Helical" evidence="11">
    <location>
        <begin position="418"/>
        <end position="441"/>
    </location>
</feature>
<feature type="transmembrane region" description="Helical" evidence="11">
    <location>
        <begin position="634"/>
        <end position="653"/>
    </location>
</feature>
<evidence type="ECO:0000259" key="13">
    <source>
        <dbReference type="Pfam" id="PF00662"/>
    </source>
</evidence>
<feature type="transmembrane region" description="Helical" evidence="11">
    <location>
        <begin position="28"/>
        <end position="48"/>
    </location>
</feature>
<feature type="transmembrane region" description="Helical" evidence="11">
    <location>
        <begin position="106"/>
        <end position="124"/>
    </location>
</feature>
<evidence type="ECO:0000256" key="4">
    <source>
        <dbReference type="ARBA" id="ARBA00022449"/>
    </source>
</evidence>
<dbReference type="Pfam" id="PF00361">
    <property type="entry name" value="Proton_antipo_M"/>
    <property type="match status" value="1"/>
</dbReference>
<feature type="transmembrane region" description="Helical" evidence="11">
    <location>
        <begin position="576"/>
        <end position="597"/>
    </location>
</feature>
<keyword evidence="5" id="KW-1003">Cell membrane</keyword>
<feature type="transmembrane region" description="Helical" evidence="11">
    <location>
        <begin position="294"/>
        <end position="316"/>
    </location>
</feature>
<dbReference type="PANTHER" id="PTHR43373:SF1">
    <property type="entry name" value="NA(+)_H(+) ANTIPORTER SUBUNIT A"/>
    <property type="match status" value="1"/>
</dbReference>
<dbReference type="PRINTS" id="PR01434">
    <property type="entry name" value="NADHDHGNASE5"/>
</dbReference>
<dbReference type="Proteomes" id="UP000294843">
    <property type="component" value="Unassembled WGS sequence"/>
</dbReference>
<feature type="transmembrane region" description="Helical" evidence="11">
    <location>
        <begin position="692"/>
        <end position="713"/>
    </location>
</feature>
<evidence type="ECO:0000259" key="14">
    <source>
        <dbReference type="Pfam" id="PF13244"/>
    </source>
</evidence>
<keyword evidence="7 11" id="KW-1133">Transmembrane helix</keyword>
<feature type="transmembrane region" description="Helical" evidence="11">
    <location>
        <begin position="753"/>
        <end position="770"/>
    </location>
</feature>
<evidence type="ECO:0000256" key="6">
    <source>
        <dbReference type="ARBA" id="ARBA00022692"/>
    </source>
</evidence>
<comment type="similarity">
    <text evidence="2">Belongs to the CPA3 antiporters (TC 2.A.63) subunit A family.</text>
</comment>
<dbReference type="EMBL" id="SCWF01000007">
    <property type="protein sequence ID" value="TDM13829.1"/>
    <property type="molecule type" value="Genomic_DNA"/>
</dbReference>
<evidence type="ECO:0000259" key="12">
    <source>
        <dbReference type="Pfam" id="PF00361"/>
    </source>
</evidence>
<evidence type="ECO:0000256" key="9">
    <source>
        <dbReference type="ARBA" id="ARBA00023136"/>
    </source>
</evidence>
<dbReference type="Pfam" id="PF13244">
    <property type="entry name" value="MbhD"/>
    <property type="match status" value="1"/>
</dbReference>
<feature type="transmembrane region" description="Helical" evidence="11">
    <location>
        <begin position="515"/>
        <end position="534"/>
    </location>
</feature>
<evidence type="ECO:0000313" key="17">
    <source>
        <dbReference type="Proteomes" id="UP000294843"/>
    </source>
</evidence>
<feature type="domain" description="MrpA C-terminal/MbhD" evidence="14">
    <location>
        <begin position="619"/>
        <end position="681"/>
    </location>
</feature>
<dbReference type="GO" id="GO:0015297">
    <property type="term" value="F:antiporter activity"/>
    <property type="evidence" value="ECO:0007669"/>
    <property type="project" value="UniProtKB-KW"/>
</dbReference>
<feature type="transmembrane region" description="Helical" evidence="11">
    <location>
        <begin position="160"/>
        <end position="180"/>
    </location>
</feature>
<dbReference type="Pfam" id="PF00662">
    <property type="entry name" value="Proton_antipo_N"/>
    <property type="match status" value="1"/>
</dbReference>
<evidence type="ECO:0000313" key="16">
    <source>
        <dbReference type="EMBL" id="TDM13829.1"/>
    </source>
</evidence>
<keyword evidence="9 11" id="KW-0472">Membrane</keyword>
<evidence type="ECO:0000256" key="3">
    <source>
        <dbReference type="ARBA" id="ARBA00022448"/>
    </source>
</evidence>
<evidence type="ECO:0000256" key="11">
    <source>
        <dbReference type="SAM" id="Phobius"/>
    </source>
</evidence>
<feature type="transmembrane region" description="Helical" evidence="11">
    <location>
        <begin position="131"/>
        <end position="148"/>
    </location>
</feature>
<comment type="subcellular location">
    <subcellularLocation>
        <location evidence="1">Cell membrane</location>
        <topology evidence="1">Multi-pass membrane protein</topology>
    </subcellularLocation>
    <subcellularLocation>
        <location evidence="10">Membrane</location>
        <topology evidence="10">Multi-pass membrane protein</topology>
    </subcellularLocation>
</comment>
<sequence length="781" mass="86375">MLISFLLFGLIMMGLIFFQDSFTRRLPLGMTVLLYPLAGSALTLYALLSRRNFSQTIPWIPAFDISFSFRLDALSLIFFALISFIGVLVVLYSIFYLAPSENLPKFYSYLLLFMIAMYGVVLAANTIVLYLFWELTSIASFLLISFWYQKSAALQGALKSFLITVFGGMMMLLGFIALYVMTGTNDLSALAEHMKDADKNLLYYFALAAILLGALTKSAQFPFHIWLPDAMEAPTPVSAFLHSATMVKAGIYLLLRMLPVFSGDAVFQWVLIIDGLITMLVGSLFAVRQSDLKGLLAYSTISQLGMIVTLIGLAAFDQLNPLYQPFIVTALIAALLHIITHGIFKATLFMGAGIVDHAAHTRDMNRLGGLRKALPVTFIVMSIAALSMAGIPFLSGFLTKEMFLTALVDLKEFKINGVYLLVAAGVIASIGTFVYSVIAIVRTFFGQQTVEIDHGESGGILISPVILAALVILLFFIPNMLLGYLIEPALSVILGFNPAGYVKPIHAWHGFNEPLVLTIVIILSGLAIILSGAYRQLFPQYKEMPLNRLYKKTLKGLDDISHQVIKRIMTDRLNHYLMFLFGVVLVLTLPVSLQVLLDVYPAFELTAVHIYPAILVGVISVACLTLLRVKSRMTATILTGVVGYGTSMIYVLMFAPDLALTQFVIETITTVLFLSCFYHLPNLEKENKSRLNRTVSLTIAFSMSLLMMAMMIISQSTESFDSISVYYEQAYELAGGKNIVNAILGDFRAFDTLLEGLVLLITGLGIFALIRRKGEVRHERK</sequence>
<organism evidence="16 17">
    <name type="scientific">Macrococcus bovicus</name>
    <dbReference type="NCBI Taxonomy" id="69968"/>
    <lineage>
        <taxon>Bacteria</taxon>
        <taxon>Bacillati</taxon>
        <taxon>Bacillota</taxon>
        <taxon>Bacilli</taxon>
        <taxon>Bacillales</taxon>
        <taxon>Staphylococcaceae</taxon>
        <taxon>Macrococcus</taxon>
    </lineage>
</organism>
<feature type="domain" description="NADH-Ubiquinone oxidoreductase (complex I) chain 5 N-terminal" evidence="13">
    <location>
        <begin position="61"/>
        <end position="107"/>
    </location>
</feature>
<dbReference type="InterPro" id="IPR025383">
    <property type="entry name" value="MrpA_C/MbhD"/>
</dbReference>
<evidence type="ECO:0000256" key="10">
    <source>
        <dbReference type="RuleBase" id="RU000320"/>
    </source>
</evidence>
<dbReference type="GO" id="GO:0005886">
    <property type="term" value="C:plasma membrane"/>
    <property type="evidence" value="ECO:0007669"/>
    <property type="project" value="UniProtKB-SubCell"/>
</dbReference>
<dbReference type="Pfam" id="PF20501">
    <property type="entry name" value="MbhE"/>
    <property type="match status" value="1"/>
</dbReference>
<name>A0A4R6BZL7_9STAP</name>
<feature type="transmembrane region" description="Helical" evidence="11">
    <location>
        <begin position="69"/>
        <end position="94"/>
    </location>
</feature>
<dbReference type="OrthoDB" id="9807568at2"/>
<evidence type="ECO:0000256" key="7">
    <source>
        <dbReference type="ARBA" id="ARBA00022989"/>
    </source>
</evidence>
<feature type="transmembrane region" description="Helical" evidence="11">
    <location>
        <begin position="373"/>
        <end position="398"/>
    </location>
</feature>
<protein>
    <submittedName>
        <fullName evidence="16">DUF4040 domain-containing protein</fullName>
    </submittedName>
</protein>